<feature type="binding site" evidence="6">
    <location>
        <position position="75"/>
    </location>
    <ligand>
        <name>Mg(2+)</name>
        <dbReference type="ChEBI" id="CHEBI:18420"/>
        <label>1</label>
        <note>catalytic</note>
    </ligand>
</feature>
<evidence type="ECO:0000256" key="7">
    <source>
        <dbReference type="RuleBase" id="RU364068"/>
    </source>
</evidence>
<keyword evidence="4 7" id="KW-0378">Hydrolase</keyword>
<dbReference type="InterPro" id="IPR000760">
    <property type="entry name" value="Inositol_monophosphatase-like"/>
</dbReference>
<dbReference type="Gene3D" id="3.30.540.10">
    <property type="entry name" value="Fructose-1,6-Bisphosphatase, subunit A, domain 1"/>
    <property type="match status" value="1"/>
</dbReference>
<evidence type="ECO:0000256" key="2">
    <source>
        <dbReference type="ARBA" id="ARBA00001946"/>
    </source>
</evidence>
<evidence type="ECO:0000256" key="4">
    <source>
        <dbReference type="ARBA" id="ARBA00022801"/>
    </source>
</evidence>
<dbReference type="GO" id="GO:0046872">
    <property type="term" value="F:metal ion binding"/>
    <property type="evidence" value="ECO:0007669"/>
    <property type="project" value="UniProtKB-KW"/>
</dbReference>
<dbReference type="PANTHER" id="PTHR20854">
    <property type="entry name" value="INOSITOL MONOPHOSPHATASE"/>
    <property type="match status" value="1"/>
</dbReference>
<comment type="caution">
    <text evidence="8">The sequence shown here is derived from an EMBL/GenBank/DDBJ whole genome shotgun (WGS) entry which is preliminary data.</text>
</comment>
<dbReference type="PRINTS" id="PR00377">
    <property type="entry name" value="IMPHPHTASES"/>
</dbReference>
<feature type="binding site" evidence="6">
    <location>
        <position position="96"/>
    </location>
    <ligand>
        <name>Mg(2+)</name>
        <dbReference type="ChEBI" id="CHEBI:18420"/>
        <label>1</label>
        <note>catalytic</note>
    </ligand>
</feature>
<keyword evidence="10" id="KW-1185">Reference proteome</keyword>
<evidence type="ECO:0000256" key="3">
    <source>
        <dbReference type="ARBA" id="ARBA00022723"/>
    </source>
</evidence>
<evidence type="ECO:0000313" key="10">
    <source>
        <dbReference type="Proteomes" id="UP000037784"/>
    </source>
</evidence>
<comment type="cofactor">
    <cofactor evidence="2 6 7">
        <name>Mg(2+)</name>
        <dbReference type="ChEBI" id="CHEBI:18420"/>
    </cofactor>
</comment>
<dbReference type="Proteomes" id="UP000050502">
    <property type="component" value="Unassembled WGS sequence"/>
</dbReference>
<comment type="catalytic activity">
    <reaction evidence="1 7">
        <text>a myo-inositol phosphate + H2O = myo-inositol + phosphate</text>
        <dbReference type="Rhea" id="RHEA:24056"/>
        <dbReference type="ChEBI" id="CHEBI:15377"/>
        <dbReference type="ChEBI" id="CHEBI:17268"/>
        <dbReference type="ChEBI" id="CHEBI:43474"/>
        <dbReference type="ChEBI" id="CHEBI:84139"/>
        <dbReference type="EC" id="3.1.3.25"/>
    </reaction>
</comment>
<dbReference type="GO" id="GO:0008934">
    <property type="term" value="F:inositol monophosphate 1-phosphatase activity"/>
    <property type="evidence" value="ECO:0007669"/>
    <property type="project" value="InterPro"/>
</dbReference>
<accession>A0A0N0RFR1</accession>
<protein>
    <recommendedName>
        <fullName evidence="7">Inositol-1-monophosphatase</fullName>
        <ecNumber evidence="7">3.1.3.25</ecNumber>
    </recommendedName>
</protein>
<reference evidence="8 10" key="1">
    <citation type="journal article" date="2015" name="Genome Announc.">
        <title>Draft Genome Sequence of a Heterotrophic Facultative Anaerobic Thermophilic Bacterium, Ardenticatena maritima Strain 110ST.</title>
        <authorList>
            <person name="Kawaichi S."/>
            <person name="Yoshida T."/>
            <person name="Sako Y."/>
            <person name="Nakamura R."/>
        </authorList>
    </citation>
    <scope>NUCLEOTIDE SEQUENCE [LARGE SCALE GENOMIC DNA]</scope>
    <source>
        <strain evidence="8 10">110S</strain>
    </source>
</reference>
<dbReference type="PANTHER" id="PTHR20854:SF4">
    <property type="entry name" value="INOSITOL-1-MONOPHOSPHATASE-RELATED"/>
    <property type="match status" value="1"/>
</dbReference>
<dbReference type="InterPro" id="IPR033942">
    <property type="entry name" value="IMPase"/>
</dbReference>
<dbReference type="AlphaFoldDB" id="A0A0N0RFR1"/>
<reference evidence="10" key="3">
    <citation type="submission" date="2015-08" db="EMBL/GenBank/DDBJ databases">
        <title>Draft Genome Sequence of a Heterotrophic Facultative Anaerobic Bacterium Ardenticatena maritima Strain 110S.</title>
        <authorList>
            <person name="Kawaichi S."/>
            <person name="Yoshida T."/>
            <person name="Sako Y."/>
            <person name="Nakamura R."/>
        </authorList>
    </citation>
    <scope>NUCLEOTIDE SEQUENCE [LARGE SCALE GENOMIC DNA]</scope>
    <source>
        <strain evidence="10">110S</strain>
    </source>
</reference>
<dbReference type="Gene3D" id="3.40.190.80">
    <property type="match status" value="1"/>
</dbReference>
<feature type="binding site" evidence="6">
    <location>
        <position position="220"/>
    </location>
    <ligand>
        <name>Mg(2+)</name>
        <dbReference type="ChEBI" id="CHEBI:18420"/>
        <label>2</label>
    </ligand>
</feature>
<evidence type="ECO:0000313" key="8">
    <source>
        <dbReference type="EMBL" id="GAP63900.1"/>
    </source>
</evidence>
<dbReference type="GO" id="GO:0007165">
    <property type="term" value="P:signal transduction"/>
    <property type="evidence" value="ECO:0007669"/>
    <property type="project" value="TreeGrafter"/>
</dbReference>
<keyword evidence="3 6" id="KW-0479">Metal-binding</keyword>
<dbReference type="GO" id="GO:0006020">
    <property type="term" value="P:inositol metabolic process"/>
    <property type="evidence" value="ECO:0007669"/>
    <property type="project" value="TreeGrafter"/>
</dbReference>
<dbReference type="InterPro" id="IPR020583">
    <property type="entry name" value="Inositol_monoP_metal-BS"/>
</dbReference>
<evidence type="ECO:0000256" key="5">
    <source>
        <dbReference type="ARBA" id="ARBA00022842"/>
    </source>
</evidence>
<evidence type="ECO:0000256" key="6">
    <source>
        <dbReference type="PIRSR" id="PIRSR600760-2"/>
    </source>
</evidence>
<organism evidence="8 10">
    <name type="scientific">Ardenticatena maritima</name>
    <dbReference type="NCBI Taxonomy" id="872965"/>
    <lineage>
        <taxon>Bacteria</taxon>
        <taxon>Bacillati</taxon>
        <taxon>Chloroflexota</taxon>
        <taxon>Ardenticatenia</taxon>
        <taxon>Ardenticatenales</taxon>
        <taxon>Ardenticatenaceae</taxon>
        <taxon>Ardenticatena</taxon>
    </lineage>
</organism>
<keyword evidence="5 6" id="KW-0460">Magnesium</keyword>
<dbReference type="PATRIC" id="fig|872965.6.peg.2552"/>
<dbReference type="RefSeq" id="WP_054493678.1">
    <property type="nucleotide sequence ID" value="NZ_BBZA01000210.1"/>
</dbReference>
<dbReference type="PROSITE" id="PS00629">
    <property type="entry name" value="IMP_1"/>
    <property type="match status" value="1"/>
</dbReference>
<dbReference type="Pfam" id="PF00459">
    <property type="entry name" value="Inositol_P"/>
    <property type="match status" value="1"/>
</dbReference>
<gene>
    <name evidence="8" type="ORF">ARMA_2323</name>
    <name evidence="9" type="ORF">SE16_14520</name>
</gene>
<dbReference type="EC" id="3.1.3.25" evidence="7"/>
<dbReference type="Proteomes" id="UP000037784">
    <property type="component" value="Unassembled WGS sequence"/>
</dbReference>
<name>A0A0N0RFR1_9CHLR</name>
<dbReference type="EMBL" id="BBZA01000210">
    <property type="protein sequence ID" value="GAP63900.1"/>
    <property type="molecule type" value="Genomic_DNA"/>
</dbReference>
<feature type="binding site" evidence="6">
    <location>
        <position position="97"/>
    </location>
    <ligand>
        <name>Mg(2+)</name>
        <dbReference type="ChEBI" id="CHEBI:18420"/>
        <label>1</label>
        <note>catalytic</note>
    </ligand>
</feature>
<dbReference type="OrthoDB" id="9772456at2"/>
<dbReference type="InParanoid" id="A0A0N0RFR1"/>
<sequence length="275" mass="30351">MTEPLPINPLLALAVARDTAREAGRLIQSYARGELQVQTKGGDARDLVTIADTTADEMIQYNLSKAFPDFRIFSEETYTPGDLIQTDIPTWLVDPLDGTSNFTYGLPHYAVSIALWWQGEPWVGVVYDVRRDIMFYGTRGGGAWANDRRLVVSDRPLERAIICADWAREPVRRRAVAHAFADLVQVCHTARSFGSAALNFCYVAAGWLDAYFNLGLYPWDVGAGGLLVREAGGMLTDETGAPWTTAHRGAVATNGHIHEAILHTLARHLTDDHTP</sequence>
<proteinExistence type="inferred from homology"/>
<feature type="binding site" evidence="6">
    <location>
        <position position="94"/>
    </location>
    <ligand>
        <name>Mg(2+)</name>
        <dbReference type="ChEBI" id="CHEBI:18420"/>
        <label>1</label>
        <note>catalytic</note>
    </ligand>
</feature>
<dbReference type="SUPFAM" id="SSF56655">
    <property type="entry name" value="Carbohydrate phosphatase"/>
    <property type="match status" value="1"/>
</dbReference>
<dbReference type="STRING" id="872965.SE16_14520"/>
<evidence type="ECO:0000313" key="11">
    <source>
        <dbReference type="Proteomes" id="UP000050502"/>
    </source>
</evidence>
<dbReference type="CDD" id="cd01639">
    <property type="entry name" value="IMPase"/>
    <property type="match status" value="1"/>
</dbReference>
<evidence type="ECO:0000313" key="9">
    <source>
        <dbReference type="EMBL" id="KPL86489.1"/>
    </source>
</evidence>
<evidence type="ECO:0000256" key="1">
    <source>
        <dbReference type="ARBA" id="ARBA00001033"/>
    </source>
</evidence>
<comment type="similarity">
    <text evidence="7">Belongs to the inositol monophosphatase superfamily.</text>
</comment>
<dbReference type="EMBL" id="LGKN01000009">
    <property type="protein sequence ID" value="KPL86489.1"/>
    <property type="molecule type" value="Genomic_DNA"/>
</dbReference>
<reference evidence="9 11" key="2">
    <citation type="submission" date="2015-07" db="EMBL/GenBank/DDBJ databases">
        <title>Whole genome sequence of Ardenticatena maritima DSM 23922.</title>
        <authorList>
            <person name="Hemp J."/>
            <person name="Ward L.M."/>
            <person name="Pace L.A."/>
            <person name="Fischer W.W."/>
        </authorList>
    </citation>
    <scope>NUCLEOTIDE SEQUENCE [LARGE SCALE GENOMIC DNA]</scope>
    <source>
        <strain evidence="9 11">110S</strain>
    </source>
</reference>